<dbReference type="InterPro" id="IPR036034">
    <property type="entry name" value="PDZ_sf"/>
</dbReference>
<dbReference type="SMART" id="SM00228">
    <property type="entry name" value="PDZ"/>
    <property type="match status" value="1"/>
</dbReference>
<evidence type="ECO:0000256" key="4">
    <source>
        <dbReference type="ARBA" id="ARBA00022448"/>
    </source>
</evidence>
<comment type="subcellular location">
    <subcellularLocation>
        <location evidence="2">Cell junction</location>
    </subcellularLocation>
    <subcellularLocation>
        <location evidence="1">Cell membrane</location>
        <topology evidence="1">Peripheral membrane protein</topology>
    </subcellularLocation>
</comment>
<keyword evidence="13" id="KW-1185">Reference proteome</keyword>
<comment type="similarity">
    <text evidence="3">Belongs to the lin-7 family.</text>
</comment>
<dbReference type="Pfam" id="PF00595">
    <property type="entry name" value="PDZ"/>
    <property type="match status" value="1"/>
</dbReference>
<evidence type="ECO:0000259" key="10">
    <source>
        <dbReference type="PROSITE" id="PS50106"/>
    </source>
</evidence>
<evidence type="ECO:0000256" key="6">
    <source>
        <dbReference type="ARBA" id="ARBA00022483"/>
    </source>
</evidence>
<reference evidence="12 13" key="1">
    <citation type="journal article" date="2019" name="Sci. Data">
        <title>Hybrid genome assembly and annotation of Danionella translucida.</title>
        <authorList>
            <person name="Kadobianskyi M."/>
            <person name="Schulze L."/>
            <person name="Schuelke M."/>
            <person name="Judkewitz B."/>
        </authorList>
    </citation>
    <scope>NUCLEOTIDE SEQUENCE [LARGE SCALE GENOMIC DNA]</scope>
    <source>
        <strain evidence="12 13">Bolton</strain>
    </source>
</reference>
<evidence type="ECO:0000259" key="11">
    <source>
        <dbReference type="PROSITE" id="PS51022"/>
    </source>
</evidence>
<dbReference type="FunFam" id="2.30.42.10:FF:000076">
    <property type="entry name" value="Protein lin-7 homolog"/>
    <property type="match status" value="1"/>
</dbReference>
<dbReference type="STRING" id="623744.A0A553QR10"/>
<evidence type="ECO:0000256" key="7">
    <source>
        <dbReference type="ARBA" id="ARBA00022927"/>
    </source>
</evidence>
<dbReference type="SMART" id="SM00569">
    <property type="entry name" value="L27"/>
    <property type="match status" value="1"/>
</dbReference>
<dbReference type="OrthoDB" id="10056216at2759"/>
<dbReference type="InterPro" id="IPR036892">
    <property type="entry name" value="L27_dom_sf"/>
</dbReference>
<dbReference type="PANTHER" id="PTHR14063">
    <property type="entry name" value="PROTEIN LIN-7 HOMOLOG"/>
    <property type="match status" value="1"/>
</dbReference>
<evidence type="ECO:0008006" key="14">
    <source>
        <dbReference type="Google" id="ProtNLM"/>
    </source>
</evidence>
<evidence type="ECO:0000256" key="1">
    <source>
        <dbReference type="ARBA" id="ARBA00004202"/>
    </source>
</evidence>
<dbReference type="PROSITE" id="PS50106">
    <property type="entry name" value="PDZ"/>
    <property type="match status" value="1"/>
</dbReference>
<organism evidence="12 13">
    <name type="scientific">Danionella cerebrum</name>
    <dbReference type="NCBI Taxonomy" id="2873325"/>
    <lineage>
        <taxon>Eukaryota</taxon>
        <taxon>Metazoa</taxon>
        <taxon>Chordata</taxon>
        <taxon>Craniata</taxon>
        <taxon>Vertebrata</taxon>
        <taxon>Euteleostomi</taxon>
        <taxon>Actinopterygii</taxon>
        <taxon>Neopterygii</taxon>
        <taxon>Teleostei</taxon>
        <taxon>Ostariophysi</taxon>
        <taxon>Cypriniformes</taxon>
        <taxon>Danionidae</taxon>
        <taxon>Danioninae</taxon>
        <taxon>Danionella</taxon>
    </lineage>
</organism>
<dbReference type="PROSITE" id="PS51022">
    <property type="entry name" value="L27"/>
    <property type="match status" value="1"/>
</dbReference>
<comment type="caution">
    <text evidence="12">The sequence shown here is derived from an EMBL/GenBank/DDBJ whole genome shotgun (WGS) entry which is preliminary data.</text>
</comment>
<dbReference type="GO" id="GO:0005886">
    <property type="term" value="C:plasma membrane"/>
    <property type="evidence" value="ECO:0007669"/>
    <property type="project" value="UniProtKB-SubCell"/>
</dbReference>
<dbReference type="Proteomes" id="UP000316079">
    <property type="component" value="Unassembled WGS sequence"/>
</dbReference>
<evidence type="ECO:0000256" key="9">
    <source>
        <dbReference type="ARBA" id="ARBA00023136"/>
    </source>
</evidence>
<dbReference type="GO" id="GO:0006887">
    <property type="term" value="P:exocytosis"/>
    <property type="evidence" value="ECO:0007669"/>
    <property type="project" value="UniProtKB-KW"/>
</dbReference>
<dbReference type="GO" id="GO:0015031">
    <property type="term" value="P:protein transport"/>
    <property type="evidence" value="ECO:0007669"/>
    <property type="project" value="UniProtKB-KW"/>
</dbReference>
<dbReference type="AlphaFoldDB" id="A0A553QR10"/>
<evidence type="ECO:0000313" key="13">
    <source>
        <dbReference type="Proteomes" id="UP000316079"/>
    </source>
</evidence>
<dbReference type="InterPro" id="IPR004172">
    <property type="entry name" value="L27_dom"/>
</dbReference>
<evidence type="ECO:0000256" key="3">
    <source>
        <dbReference type="ARBA" id="ARBA00008546"/>
    </source>
</evidence>
<keyword evidence="8" id="KW-0965">Cell junction</keyword>
<dbReference type="SUPFAM" id="SSF101288">
    <property type="entry name" value="L27 domain"/>
    <property type="match status" value="1"/>
</dbReference>
<dbReference type="InterPro" id="IPR001478">
    <property type="entry name" value="PDZ"/>
</dbReference>
<dbReference type="GO" id="GO:0070161">
    <property type="term" value="C:anchoring junction"/>
    <property type="evidence" value="ECO:0007669"/>
    <property type="project" value="UniProtKB-SubCell"/>
</dbReference>
<dbReference type="Gene3D" id="2.30.42.10">
    <property type="match status" value="1"/>
</dbReference>
<dbReference type="EMBL" id="SRMA01025617">
    <property type="protein sequence ID" value="TRY92412.1"/>
    <property type="molecule type" value="Genomic_DNA"/>
</dbReference>
<dbReference type="Gene3D" id="1.10.287.650">
    <property type="entry name" value="L27 domain"/>
    <property type="match status" value="1"/>
</dbReference>
<name>A0A553QR10_9TELE</name>
<keyword evidence="9" id="KW-0472">Membrane</keyword>
<evidence type="ECO:0000256" key="5">
    <source>
        <dbReference type="ARBA" id="ARBA00022475"/>
    </source>
</evidence>
<dbReference type="InterPro" id="IPR014775">
    <property type="entry name" value="L27_C"/>
</dbReference>
<sequence>MDDRLILFQFHAADVARAIELLEKLQDSSDVPGHKLQSLKKVLQSEFCTAIREVYQYMHETITVNGCPEYQARATAKATVAAFAASEGHSHPRVVELPKTDEGLGFNVMGGKEQNSPIYISRIIPGGVAERHGGLKRGDQLLSVNGVSVEGEHHEKAVELLKAAKDSVKLVVRYTPKVLEEMEARFEKLRTARRRQQQQLLMQQQQQQNLATQQNHMSQVASLRQYSFDPDEEHPAEKPFEDVCKSQFGAMCRNLQCVVKTDGKALPKEEKVEDADRDLCNFALRKSEKSQRTLTFFQWRPSSFSKLPTVETGRLLQDLVLGTM</sequence>
<evidence type="ECO:0000256" key="2">
    <source>
        <dbReference type="ARBA" id="ARBA00004282"/>
    </source>
</evidence>
<keyword evidence="5" id="KW-1003">Cell membrane</keyword>
<evidence type="ECO:0000313" key="12">
    <source>
        <dbReference type="EMBL" id="TRY92412.1"/>
    </source>
</evidence>
<dbReference type="InterPro" id="IPR051109">
    <property type="entry name" value="MAM_complex_regulator"/>
</dbReference>
<feature type="domain" description="L27" evidence="11">
    <location>
        <begin position="11"/>
        <end position="66"/>
    </location>
</feature>
<proteinExistence type="inferred from homology"/>
<evidence type="ECO:0000256" key="8">
    <source>
        <dbReference type="ARBA" id="ARBA00022949"/>
    </source>
</evidence>
<feature type="domain" description="PDZ" evidence="10">
    <location>
        <begin position="94"/>
        <end position="176"/>
    </location>
</feature>
<protein>
    <recommendedName>
        <fullName evidence="14">Protein lin-7 homolog</fullName>
    </recommendedName>
</protein>
<gene>
    <name evidence="12" type="ORF">DNTS_007198</name>
</gene>
<keyword evidence="6" id="KW-0268">Exocytosis</keyword>
<keyword evidence="4" id="KW-0813">Transport</keyword>
<keyword evidence="7" id="KW-0653">Protein transport</keyword>
<dbReference type="CDD" id="cd06796">
    <property type="entry name" value="PDZ_Lin-7-like"/>
    <property type="match status" value="1"/>
</dbReference>
<dbReference type="SUPFAM" id="SSF50156">
    <property type="entry name" value="PDZ domain-like"/>
    <property type="match status" value="1"/>
</dbReference>
<dbReference type="Pfam" id="PF02828">
    <property type="entry name" value="L27"/>
    <property type="match status" value="1"/>
</dbReference>
<accession>A0A553QR10</accession>